<protein>
    <recommendedName>
        <fullName evidence="3">VWFA domain-containing protein</fullName>
    </recommendedName>
</protein>
<dbReference type="AlphaFoldDB" id="A0A9P5N994"/>
<dbReference type="CDD" id="cd00198">
    <property type="entry name" value="vWFA"/>
    <property type="match status" value="1"/>
</dbReference>
<evidence type="ECO:0000313" key="2">
    <source>
        <dbReference type="Proteomes" id="UP000724874"/>
    </source>
</evidence>
<organism evidence="1 2">
    <name type="scientific">Gymnopilus junonius</name>
    <name type="common">Spectacular rustgill mushroom</name>
    <name type="synonym">Gymnopilus spectabilis subsp. junonius</name>
    <dbReference type="NCBI Taxonomy" id="109634"/>
    <lineage>
        <taxon>Eukaryota</taxon>
        <taxon>Fungi</taxon>
        <taxon>Dikarya</taxon>
        <taxon>Basidiomycota</taxon>
        <taxon>Agaricomycotina</taxon>
        <taxon>Agaricomycetes</taxon>
        <taxon>Agaricomycetidae</taxon>
        <taxon>Agaricales</taxon>
        <taxon>Agaricineae</taxon>
        <taxon>Hymenogastraceae</taxon>
        <taxon>Gymnopilus</taxon>
    </lineage>
</organism>
<dbReference type="PANTHER" id="PTHR47763:SF1">
    <property type="entry name" value="DUF659 DOMAIN-CONTAINING PROTEIN"/>
    <property type="match status" value="1"/>
</dbReference>
<comment type="caution">
    <text evidence="1">The sequence shown here is derived from an EMBL/GenBank/DDBJ whole genome shotgun (WGS) entry which is preliminary data.</text>
</comment>
<dbReference type="GO" id="GO:0005737">
    <property type="term" value="C:cytoplasm"/>
    <property type="evidence" value="ECO:0007669"/>
    <property type="project" value="TreeGrafter"/>
</dbReference>
<dbReference type="PANTHER" id="PTHR47763">
    <property type="entry name" value="ALPHA-PROTEIN KINASE VWKA"/>
    <property type="match status" value="1"/>
</dbReference>
<name>A0A9P5N994_GYMJU</name>
<accession>A0A9P5N994</accession>
<keyword evidence="2" id="KW-1185">Reference proteome</keyword>
<dbReference type="GO" id="GO:0004674">
    <property type="term" value="F:protein serine/threonine kinase activity"/>
    <property type="evidence" value="ECO:0007669"/>
    <property type="project" value="TreeGrafter"/>
</dbReference>
<dbReference type="EMBL" id="JADNYJ010000439">
    <property type="protein sequence ID" value="KAF8869464.1"/>
    <property type="molecule type" value="Genomic_DNA"/>
</dbReference>
<dbReference type="OrthoDB" id="301415at2759"/>
<dbReference type="SUPFAM" id="SSF53300">
    <property type="entry name" value="vWA-like"/>
    <property type="match status" value="1"/>
</dbReference>
<gene>
    <name evidence="1" type="ORF">CPB84DRAFT_1804265</name>
</gene>
<evidence type="ECO:0000313" key="1">
    <source>
        <dbReference type="EMBL" id="KAF8869464.1"/>
    </source>
</evidence>
<proteinExistence type="predicted"/>
<sequence>MSYTPTPTGDGKYRIKVLDQNLYVQAELVLNAGLQLCALNKSEEKQKWVINAVPGKSGVWTIKSAADNNYGVTIYKDGDRYGGYGYPLPQYAASLNWAIVEKYTDGKQYSKLKVDGETYVWDSNWGDNAVNFYYEKTSVSLGPNQCYVFEKLPNDPPPPPPSKALDVLFVQDVTGSQGPYIQKAKDNINAICQTLISSGQIAPNALRFGLVIFRDHPPQDDTTGGGDGPEAQCDAFADILTAGWNDDAEKVALLVTDSPPHGIKEDGDGFPNGCPLQHPNDPVKIGNQLARKGIVLNVLACEPTLSGYYKNALDFYKGVTKKSGGQIYPLGDVQSVVNSILAASLESFDLSAFAQSNLNKAAGFSNNEAGLSKALHDIRAQVHTFVADSYYEDNAQGDANAQAWFEAESLEEGRENIKRVVENRIKAEYRSGKAPKVKVETQPISFVQAQRAARMVMARTGY</sequence>
<dbReference type="Gene3D" id="3.40.50.410">
    <property type="entry name" value="von Willebrand factor, type A domain"/>
    <property type="match status" value="2"/>
</dbReference>
<dbReference type="InterPro" id="IPR036465">
    <property type="entry name" value="vWFA_dom_sf"/>
</dbReference>
<dbReference type="InterPro" id="IPR052969">
    <property type="entry name" value="Thr-specific_kinase-like"/>
</dbReference>
<reference evidence="1" key="1">
    <citation type="submission" date="2020-11" db="EMBL/GenBank/DDBJ databases">
        <authorList>
            <consortium name="DOE Joint Genome Institute"/>
            <person name="Ahrendt S."/>
            <person name="Riley R."/>
            <person name="Andreopoulos W."/>
            <person name="LaButti K."/>
            <person name="Pangilinan J."/>
            <person name="Ruiz-duenas F.J."/>
            <person name="Barrasa J.M."/>
            <person name="Sanchez-Garcia M."/>
            <person name="Camarero S."/>
            <person name="Miyauchi S."/>
            <person name="Serrano A."/>
            <person name="Linde D."/>
            <person name="Babiker R."/>
            <person name="Drula E."/>
            <person name="Ayuso-Fernandez I."/>
            <person name="Pacheco R."/>
            <person name="Padilla G."/>
            <person name="Ferreira P."/>
            <person name="Barriuso J."/>
            <person name="Kellner H."/>
            <person name="Castanera R."/>
            <person name="Alfaro M."/>
            <person name="Ramirez L."/>
            <person name="Pisabarro A.G."/>
            <person name="Kuo A."/>
            <person name="Tritt A."/>
            <person name="Lipzen A."/>
            <person name="He G."/>
            <person name="Yan M."/>
            <person name="Ng V."/>
            <person name="Cullen D."/>
            <person name="Martin F."/>
            <person name="Rosso M.-N."/>
            <person name="Henrissat B."/>
            <person name="Hibbett D."/>
            <person name="Martinez A.T."/>
            <person name="Grigoriev I.V."/>
        </authorList>
    </citation>
    <scope>NUCLEOTIDE SEQUENCE</scope>
    <source>
        <strain evidence="1">AH 44721</strain>
    </source>
</reference>
<evidence type="ECO:0008006" key="3">
    <source>
        <dbReference type="Google" id="ProtNLM"/>
    </source>
</evidence>
<dbReference type="Proteomes" id="UP000724874">
    <property type="component" value="Unassembled WGS sequence"/>
</dbReference>